<evidence type="ECO:0000313" key="2">
    <source>
        <dbReference type="EMBL" id="MFC5727901.1"/>
    </source>
</evidence>
<reference evidence="3" key="1">
    <citation type="journal article" date="2019" name="Int. J. Syst. Evol. Microbiol.">
        <title>The Global Catalogue of Microorganisms (GCM) 10K type strain sequencing project: providing services to taxonomists for standard genome sequencing and annotation.</title>
        <authorList>
            <consortium name="The Broad Institute Genomics Platform"/>
            <consortium name="The Broad Institute Genome Sequencing Center for Infectious Disease"/>
            <person name="Wu L."/>
            <person name="Ma J."/>
        </authorList>
    </citation>
    <scope>NUCLEOTIDE SEQUENCE [LARGE SCALE GENOMIC DNA]</scope>
    <source>
        <strain evidence="3">YIM 94188</strain>
    </source>
</reference>
<organism evidence="2 3">
    <name type="scientific">Nocardioides vastitatis</name>
    <dbReference type="NCBI Taxonomy" id="2568655"/>
    <lineage>
        <taxon>Bacteria</taxon>
        <taxon>Bacillati</taxon>
        <taxon>Actinomycetota</taxon>
        <taxon>Actinomycetes</taxon>
        <taxon>Propionibacteriales</taxon>
        <taxon>Nocardioidaceae</taxon>
        <taxon>Nocardioides</taxon>
    </lineage>
</organism>
<accession>A0ABW0ZAQ3</accession>
<dbReference type="InterPro" id="IPR000182">
    <property type="entry name" value="GNAT_dom"/>
</dbReference>
<keyword evidence="3" id="KW-1185">Reference proteome</keyword>
<name>A0ABW0ZAQ3_9ACTN</name>
<gene>
    <name evidence="2" type="ORF">ACFPQB_03165</name>
</gene>
<dbReference type="RefSeq" id="WP_136432435.1">
    <property type="nucleotide sequence ID" value="NZ_JBHSNS010000001.1"/>
</dbReference>
<sequence length="297" mass="32364">MRAGYDVWFTENAAEFLERAGGHLSVAPLTGTIVATVAHRCAAAADRRERPPVPTAWFAVVTGRGGEIAGLAMRTAPHPPYLLRMPDDAAVALADAVLARDEDVAGANGLRPTTDVFAHRIADAAGARVQVAMHTRLFELGRLIEPQPVPGRLRPARRDEAGLALGWIRQFMLDADEQAGRKPGTGQDPEHFTIGDVERKLEEGVLWFWVDEGDRPVHLTAANPPAFGVSRVGPVFTPKEERGRGWASNAVAEVSRMLRDRGLRITLFTDQANPTSNRLYLALGYRAVVDTVELRIS</sequence>
<dbReference type="Pfam" id="PF08445">
    <property type="entry name" value="FR47"/>
    <property type="match status" value="1"/>
</dbReference>
<evidence type="ECO:0000259" key="1">
    <source>
        <dbReference type="PROSITE" id="PS51186"/>
    </source>
</evidence>
<dbReference type="Gene3D" id="3.40.630.30">
    <property type="match status" value="1"/>
</dbReference>
<dbReference type="InterPro" id="IPR013653">
    <property type="entry name" value="GCN5-like_dom"/>
</dbReference>
<feature type="domain" description="N-acetyltransferase" evidence="1">
    <location>
        <begin position="151"/>
        <end position="297"/>
    </location>
</feature>
<proteinExistence type="predicted"/>
<dbReference type="EMBL" id="JBHSNS010000001">
    <property type="protein sequence ID" value="MFC5727901.1"/>
    <property type="molecule type" value="Genomic_DNA"/>
</dbReference>
<dbReference type="SUPFAM" id="SSF55729">
    <property type="entry name" value="Acyl-CoA N-acyltransferases (Nat)"/>
    <property type="match status" value="1"/>
</dbReference>
<dbReference type="Proteomes" id="UP001596072">
    <property type="component" value="Unassembled WGS sequence"/>
</dbReference>
<evidence type="ECO:0000313" key="3">
    <source>
        <dbReference type="Proteomes" id="UP001596072"/>
    </source>
</evidence>
<dbReference type="PROSITE" id="PS51186">
    <property type="entry name" value="GNAT"/>
    <property type="match status" value="1"/>
</dbReference>
<protein>
    <submittedName>
        <fullName evidence="2">GNAT family N-acetyltransferase</fullName>
    </submittedName>
</protein>
<comment type="caution">
    <text evidence="2">The sequence shown here is derived from an EMBL/GenBank/DDBJ whole genome shotgun (WGS) entry which is preliminary data.</text>
</comment>
<dbReference type="InterPro" id="IPR016181">
    <property type="entry name" value="Acyl_CoA_acyltransferase"/>
</dbReference>